<evidence type="ECO:0000256" key="3">
    <source>
        <dbReference type="ARBA" id="ARBA00012093"/>
    </source>
</evidence>
<dbReference type="Proteomes" id="UP000292702">
    <property type="component" value="Unassembled WGS sequence"/>
</dbReference>
<comment type="caution">
    <text evidence="8">The sequence shown here is derived from an EMBL/GenBank/DDBJ whole genome shotgun (WGS) entry which is preliminary data.</text>
</comment>
<evidence type="ECO:0000259" key="7">
    <source>
        <dbReference type="Pfam" id="PF00291"/>
    </source>
</evidence>
<dbReference type="EMBL" id="RWJN01000637">
    <property type="protein sequence ID" value="TCD60215.1"/>
    <property type="molecule type" value="Genomic_DNA"/>
</dbReference>
<dbReference type="OrthoDB" id="7773036at2759"/>
<evidence type="ECO:0000256" key="5">
    <source>
        <dbReference type="ARBA" id="ARBA00023239"/>
    </source>
</evidence>
<organism evidence="8 9">
    <name type="scientific">Steccherinum ochraceum</name>
    <dbReference type="NCBI Taxonomy" id="92696"/>
    <lineage>
        <taxon>Eukaryota</taxon>
        <taxon>Fungi</taxon>
        <taxon>Dikarya</taxon>
        <taxon>Basidiomycota</taxon>
        <taxon>Agaricomycotina</taxon>
        <taxon>Agaricomycetes</taxon>
        <taxon>Polyporales</taxon>
        <taxon>Steccherinaceae</taxon>
        <taxon>Steccherinum</taxon>
    </lineage>
</organism>
<keyword evidence="5" id="KW-0456">Lyase</keyword>
<dbReference type="Gene3D" id="3.40.50.1100">
    <property type="match status" value="2"/>
</dbReference>
<gene>
    <name evidence="8" type="ORF">EIP91_010537</name>
</gene>
<dbReference type="GO" id="GO:0004794">
    <property type="term" value="F:threonine deaminase activity"/>
    <property type="evidence" value="ECO:0007669"/>
    <property type="project" value="TreeGrafter"/>
</dbReference>
<dbReference type="InterPro" id="IPR036052">
    <property type="entry name" value="TrpB-like_PALP_sf"/>
</dbReference>
<dbReference type="GO" id="GO:0003941">
    <property type="term" value="F:L-serine ammonia-lyase activity"/>
    <property type="evidence" value="ECO:0007669"/>
    <property type="project" value="UniProtKB-EC"/>
</dbReference>
<name>A0A4R0R5S5_9APHY</name>
<dbReference type="GO" id="GO:0006567">
    <property type="term" value="P:L-threonine catabolic process"/>
    <property type="evidence" value="ECO:0007669"/>
    <property type="project" value="TreeGrafter"/>
</dbReference>
<keyword evidence="4" id="KW-0663">Pyridoxal phosphate</keyword>
<dbReference type="PANTHER" id="PTHR48078:SF2">
    <property type="entry name" value="CATABOLIC L-SERINE_THREONINE DEHYDRATASE"/>
    <property type="match status" value="1"/>
</dbReference>
<accession>A0A4R0R5S5</accession>
<sequence length="386" mass="41157">MSSSAAGLGAEGGLGKDMWSETPLIWSPHLSERLNCNVYLKLENLQPCQSFKYRGISHFVRLAVESHGPSTHLFVASGGNAGLAVATASKALKARCTVFLPTGANERVLQFFRTEGADVRVQGTCYAEAVEAAKLATESDSNGVYVPAYEHPTLWEGHASIITEASRQLPQNTKPDAVFCSVGGGGLAGGVMTGCKSAGWDDVPLVTMETSGSNCFYQSIALNKGAFSDSPRTPPENVQVVHNAEHNVNVAHLSKISSLATSLGASVPAPAAVKMALERPGGVKSVHVSDALAMEACLRFTEDHKMLVELACSVTLIPAYYPELFDKLVPAHDDGSKRNVIFIVCGGFLVSLDSLTKYQQVVEAELSPTTTRDLWCNGELWKIQAS</sequence>
<evidence type="ECO:0000256" key="4">
    <source>
        <dbReference type="ARBA" id="ARBA00022898"/>
    </source>
</evidence>
<dbReference type="AlphaFoldDB" id="A0A4R0R5S5"/>
<evidence type="ECO:0000256" key="1">
    <source>
        <dbReference type="ARBA" id="ARBA00001933"/>
    </source>
</evidence>
<dbReference type="Pfam" id="PF00291">
    <property type="entry name" value="PALP"/>
    <property type="match status" value="1"/>
</dbReference>
<comment type="catalytic activity">
    <reaction evidence="6">
        <text>L-serine = pyruvate + NH4(+)</text>
        <dbReference type="Rhea" id="RHEA:19169"/>
        <dbReference type="ChEBI" id="CHEBI:15361"/>
        <dbReference type="ChEBI" id="CHEBI:28938"/>
        <dbReference type="ChEBI" id="CHEBI:33384"/>
        <dbReference type="EC" id="4.3.1.17"/>
    </reaction>
</comment>
<evidence type="ECO:0000313" key="9">
    <source>
        <dbReference type="Proteomes" id="UP000292702"/>
    </source>
</evidence>
<keyword evidence="9" id="KW-1185">Reference proteome</keyword>
<evidence type="ECO:0000256" key="2">
    <source>
        <dbReference type="ARBA" id="ARBA00010869"/>
    </source>
</evidence>
<evidence type="ECO:0000313" key="8">
    <source>
        <dbReference type="EMBL" id="TCD60215.1"/>
    </source>
</evidence>
<proteinExistence type="inferred from homology"/>
<comment type="cofactor">
    <cofactor evidence="1">
        <name>pyridoxal 5'-phosphate</name>
        <dbReference type="ChEBI" id="CHEBI:597326"/>
    </cofactor>
</comment>
<dbReference type="EC" id="4.3.1.17" evidence="3"/>
<dbReference type="InterPro" id="IPR001926">
    <property type="entry name" value="TrpB-like_PALP"/>
</dbReference>
<protein>
    <recommendedName>
        <fullName evidence="3">L-serine ammonia-lyase</fullName>
        <ecNumber evidence="3">4.3.1.17</ecNumber>
    </recommendedName>
</protein>
<feature type="domain" description="Tryptophan synthase beta chain-like PALP" evidence="7">
    <location>
        <begin position="20"/>
        <end position="346"/>
    </location>
</feature>
<dbReference type="STRING" id="92696.A0A4R0R5S5"/>
<dbReference type="PANTHER" id="PTHR48078">
    <property type="entry name" value="THREONINE DEHYDRATASE, MITOCHONDRIAL-RELATED"/>
    <property type="match status" value="1"/>
</dbReference>
<reference evidence="8 9" key="1">
    <citation type="submission" date="2018-11" db="EMBL/GenBank/DDBJ databases">
        <title>Genome assembly of Steccherinum ochraceum LE-BIN_3174, the white-rot fungus of the Steccherinaceae family (The Residual Polyporoid clade, Polyporales, Basidiomycota).</title>
        <authorList>
            <person name="Fedorova T.V."/>
            <person name="Glazunova O.A."/>
            <person name="Landesman E.O."/>
            <person name="Moiseenko K.V."/>
            <person name="Psurtseva N.V."/>
            <person name="Savinova O.S."/>
            <person name="Shakhova N.V."/>
            <person name="Tyazhelova T.V."/>
            <person name="Vasina D.V."/>
        </authorList>
    </citation>
    <scope>NUCLEOTIDE SEQUENCE [LARGE SCALE GENOMIC DNA]</scope>
    <source>
        <strain evidence="8 9">LE-BIN_3174</strain>
    </source>
</reference>
<dbReference type="GO" id="GO:0009097">
    <property type="term" value="P:isoleucine biosynthetic process"/>
    <property type="evidence" value="ECO:0007669"/>
    <property type="project" value="TreeGrafter"/>
</dbReference>
<comment type="similarity">
    <text evidence="2">Belongs to the serine/threonine dehydratase family.</text>
</comment>
<dbReference type="InterPro" id="IPR050147">
    <property type="entry name" value="Ser/Thr_Dehydratase"/>
</dbReference>
<dbReference type="GO" id="GO:0006565">
    <property type="term" value="P:L-serine catabolic process"/>
    <property type="evidence" value="ECO:0007669"/>
    <property type="project" value="TreeGrafter"/>
</dbReference>
<evidence type="ECO:0000256" key="6">
    <source>
        <dbReference type="ARBA" id="ARBA00049406"/>
    </source>
</evidence>
<dbReference type="SUPFAM" id="SSF53686">
    <property type="entry name" value="Tryptophan synthase beta subunit-like PLP-dependent enzymes"/>
    <property type="match status" value="1"/>
</dbReference>